<sequence>MKGPVMLRLVKSLSSSEKRQFKMATKKQQQSKAYVFLFDLIDQSEQADWKQLKTAFKKKFPNSSMESSADYLFQSITDVLIQNKIKNDLSFKLMYGLMKIDLFRQRNLAEQAIAEINNLLPAADNIQQLSLKYILKREQLNIFSETNFEGISEKTLIAEQQAARELLRDLRNAQEHHALYEILKHRLTHTTSANTTAKKVILDDLVLSELAIVNNKTRHHLESQQLHLLFQSFYFTRIGDYQSALKTFYVLNNLFEKHLVRLPHPPMDYYATLDGILESLRMIRHDSEMPYFIEKLYQLDRPAYPDYFRSLVKKTGLLYELNLYAFQKDWKTAIDKIDATPRSSYKDFPMVHDKKQAELLFYTALCFYHTKNFKKAIRFLNEVLLKKTINYSLPCYRVCRLFNIVLQYEMKDLEYLDYEIRSYKRFFSGKNGLLPLEKYLFKIVALRPFLNPKYKNRQLWQQLQPLRDAAGKTTAEADLLSYFDFIEWSVGKFPEKEDH</sequence>
<reference evidence="1 2" key="1">
    <citation type="submission" date="2013-12" db="EMBL/GenBank/DDBJ databases">
        <authorList>
            <consortium name="DOE Joint Genome Institute"/>
            <person name="Eisen J."/>
            <person name="Huntemann M."/>
            <person name="Han J."/>
            <person name="Chen A."/>
            <person name="Kyrpides N."/>
            <person name="Mavromatis K."/>
            <person name="Markowitz V."/>
            <person name="Palaniappan K."/>
            <person name="Ivanova N."/>
            <person name="Schaumberg A."/>
            <person name="Pati A."/>
            <person name="Liolios K."/>
            <person name="Nordberg H.P."/>
            <person name="Cantor M.N."/>
            <person name="Hua S.X."/>
            <person name="Woyke T."/>
        </authorList>
    </citation>
    <scope>NUCLEOTIDE SEQUENCE [LARGE SCALE GENOMIC DNA]</scope>
    <source>
        <strain evidence="2">DSM 19437</strain>
    </source>
</reference>
<protein>
    <submittedName>
        <fullName evidence="1">Uncharacterized protein</fullName>
    </submittedName>
</protein>
<dbReference type="RefSeq" id="WP_008585603.1">
    <property type="nucleotide sequence ID" value="NZ_CP007035.1"/>
</dbReference>
<gene>
    <name evidence="1" type="ORF">NIASO_11315</name>
</gene>
<name>W0F833_9BACT</name>
<proteinExistence type="predicted"/>
<dbReference type="eggNOG" id="ENOG502ZA86">
    <property type="taxonomic scope" value="Bacteria"/>
</dbReference>
<evidence type="ECO:0000313" key="1">
    <source>
        <dbReference type="EMBL" id="AHF17624.1"/>
    </source>
</evidence>
<dbReference type="EMBL" id="CP007035">
    <property type="protein sequence ID" value="AHF17624.1"/>
    <property type="molecule type" value="Genomic_DNA"/>
</dbReference>
<keyword evidence="2" id="KW-1185">Reference proteome</keyword>
<dbReference type="HOGENOM" id="CLU_041015_0_0_10"/>
<evidence type="ECO:0000313" key="2">
    <source>
        <dbReference type="Proteomes" id="UP000003586"/>
    </source>
</evidence>
<dbReference type="KEGG" id="nso:NIASO_11315"/>
<dbReference type="STRING" id="929713.NIASO_11315"/>
<accession>W0F833</accession>
<dbReference type="Proteomes" id="UP000003586">
    <property type="component" value="Chromosome"/>
</dbReference>
<dbReference type="AlphaFoldDB" id="W0F833"/>
<organism evidence="1 2">
    <name type="scientific">Niabella soli DSM 19437</name>
    <dbReference type="NCBI Taxonomy" id="929713"/>
    <lineage>
        <taxon>Bacteria</taxon>
        <taxon>Pseudomonadati</taxon>
        <taxon>Bacteroidota</taxon>
        <taxon>Chitinophagia</taxon>
        <taxon>Chitinophagales</taxon>
        <taxon>Chitinophagaceae</taxon>
        <taxon>Niabella</taxon>
    </lineage>
</organism>